<feature type="region of interest" description="Disordered" evidence="1">
    <location>
        <begin position="1"/>
        <end position="112"/>
    </location>
</feature>
<feature type="compositionally biased region" description="Polar residues" evidence="1">
    <location>
        <begin position="30"/>
        <end position="40"/>
    </location>
</feature>
<dbReference type="Pfam" id="PF00226">
    <property type="entry name" value="DnaJ"/>
    <property type="match status" value="1"/>
</dbReference>
<proteinExistence type="predicted"/>
<comment type="caution">
    <text evidence="3">The sequence shown here is derived from an EMBL/GenBank/DDBJ whole genome shotgun (WGS) entry which is preliminary data.</text>
</comment>
<feature type="compositionally biased region" description="Basic and acidic residues" evidence="1">
    <location>
        <begin position="83"/>
        <end position="96"/>
    </location>
</feature>
<dbReference type="PANTHER" id="PTHR44200">
    <property type="entry name" value="DNAJ HOMOLOG SUBFAMILY C MEMBER 7"/>
    <property type="match status" value="1"/>
</dbReference>
<dbReference type="CDD" id="cd06257">
    <property type="entry name" value="DnaJ"/>
    <property type="match status" value="1"/>
</dbReference>
<feature type="domain" description="J" evidence="2">
    <location>
        <begin position="626"/>
        <end position="674"/>
    </location>
</feature>
<feature type="compositionally biased region" description="Basic and acidic residues" evidence="1">
    <location>
        <begin position="1"/>
        <end position="10"/>
    </location>
</feature>
<name>A0AAV0BEU6_PHAPC</name>
<dbReference type="InterPro" id="IPR011990">
    <property type="entry name" value="TPR-like_helical_dom_sf"/>
</dbReference>
<gene>
    <name evidence="3" type="ORF">PPACK8108_LOCUS20341</name>
</gene>
<dbReference type="PANTHER" id="PTHR44200:SF1">
    <property type="entry name" value="DNAJ HOMOLOG SUBFAMILY C MEMBER 7"/>
    <property type="match status" value="1"/>
</dbReference>
<keyword evidence="4" id="KW-1185">Reference proteome</keyword>
<evidence type="ECO:0000313" key="4">
    <source>
        <dbReference type="Proteomes" id="UP001153365"/>
    </source>
</evidence>
<feature type="compositionally biased region" description="Basic residues" evidence="1">
    <location>
        <begin position="20"/>
        <end position="29"/>
    </location>
</feature>
<protein>
    <submittedName>
        <fullName evidence="3">Expressed protein</fullName>
    </submittedName>
</protein>
<dbReference type="InterPro" id="IPR036869">
    <property type="entry name" value="J_dom_sf"/>
</dbReference>
<dbReference type="AlphaFoldDB" id="A0AAV0BEU6"/>
<evidence type="ECO:0000313" key="3">
    <source>
        <dbReference type="EMBL" id="CAH7685767.1"/>
    </source>
</evidence>
<dbReference type="EMBL" id="CALTRL010005743">
    <property type="protein sequence ID" value="CAH7685767.1"/>
    <property type="molecule type" value="Genomic_DNA"/>
</dbReference>
<dbReference type="InterPro" id="IPR052758">
    <property type="entry name" value="SRC_co-chaperone"/>
</dbReference>
<dbReference type="Gene3D" id="1.25.40.10">
    <property type="entry name" value="Tetratricopeptide repeat domain"/>
    <property type="match status" value="1"/>
</dbReference>
<dbReference type="InterPro" id="IPR001623">
    <property type="entry name" value="DnaJ_domain"/>
</dbReference>
<dbReference type="Gene3D" id="1.10.287.110">
    <property type="entry name" value="DnaJ domain"/>
    <property type="match status" value="1"/>
</dbReference>
<feature type="compositionally biased region" description="Polar residues" evidence="1">
    <location>
        <begin position="69"/>
        <end position="82"/>
    </location>
</feature>
<feature type="compositionally biased region" description="Basic residues" evidence="1">
    <location>
        <begin position="49"/>
        <end position="65"/>
    </location>
</feature>
<dbReference type="SUPFAM" id="SSF46565">
    <property type="entry name" value="Chaperone J-domain"/>
    <property type="match status" value="1"/>
</dbReference>
<evidence type="ECO:0000256" key="1">
    <source>
        <dbReference type="SAM" id="MobiDB-lite"/>
    </source>
</evidence>
<organism evidence="3 4">
    <name type="scientific">Phakopsora pachyrhizi</name>
    <name type="common">Asian soybean rust disease fungus</name>
    <dbReference type="NCBI Taxonomy" id="170000"/>
    <lineage>
        <taxon>Eukaryota</taxon>
        <taxon>Fungi</taxon>
        <taxon>Dikarya</taxon>
        <taxon>Basidiomycota</taxon>
        <taxon>Pucciniomycotina</taxon>
        <taxon>Pucciniomycetes</taxon>
        <taxon>Pucciniales</taxon>
        <taxon>Phakopsoraceae</taxon>
        <taxon>Phakopsora</taxon>
    </lineage>
</organism>
<dbReference type="SMART" id="SM00271">
    <property type="entry name" value="DnaJ"/>
    <property type="match status" value="1"/>
</dbReference>
<sequence>MKDSGSDHHQSNNSNNNSHSHSHNNRKTKFGSSLTNSSDSLLICQSPAKRIRLSSPTHHHRGVKRRFSDQITHQSQPIYQSQDSKRFRSIQSHDSDLDQSSNPSIRPIRPNNLKFGSVRRHRRLVERRSSDLNLFINRSDNHLTNYDYQLNRADRLRQSGNNAFSVNQYHAAIQLYTQAMSHYPPQNLPGFPFHPGYSTSLSNRAAAHMALGDYLSASSDVRTSLETAYIPPVITPELSRLLIKRLFRLVRCHLALLDPHSAIQYLQHASDPISPVYLNRSTSSKQVDVHDHQLYQEMDLLIERSDYILNIQTALHLAQSKGNWNQALDLINQLEIKTLRWAFISMKNSDRSLPGLWSFWKAEAFARLGKPIEAYEAVCHTKHLLPLREKRLAQALIALSTGSPIEANGYLELILDVDPEDQPIYELFTRISTITLGLSRIEDYVSEDFCYDVLRDCEELSKDLSSEKIFKALNVYVHVIMCEELLKYMYKIGKNFNQRARINLRIEELTQKVLTQELNYSTLTPTRVYPIYRPYLIRLLMTRARSTLQTSRSISLDRARGDYETVLKVLTDDWTDLFETDERSRIFDEINLNLHYINYKSSNGNRFFGAGHEFRSEAEQVNDQQKYHKVLGVPIGATSVEIKKAFKRLSLIHHPDKGGDKDLFQTVESIPRIE</sequence>
<accession>A0AAV0BEU6</accession>
<dbReference type="PROSITE" id="PS50076">
    <property type="entry name" value="DNAJ_2"/>
    <property type="match status" value="1"/>
</dbReference>
<dbReference type="Proteomes" id="UP001153365">
    <property type="component" value="Unassembled WGS sequence"/>
</dbReference>
<evidence type="ECO:0000259" key="2">
    <source>
        <dbReference type="PROSITE" id="PS50076"/>
    </source>
</evidence>
<dbReference type="SUPFAM" id="SSF48452">
    <property type="entry name" value="TPR-like"/>
    <property type="match status" value="1"/>
</dbReference>
<reference evidence="3" key="1">
    <citation type="submission" date="2022-06" db="EMBL/GenBank/DDBJ databases">
        <authorList>
            <consortium name="SYNGENTA / RWTH Aachen University"/>
        </authorList>
    </citation>
    <scope>NUCLEOTIDE SEQUENCE</scope>
</reference>